<dbReference type="PANTHER" id="PTHR34820">
    <property type="entry name" value="INNER MEMBRANE PROTEIN YEBZ"/>
    <property type="match status" value="1"/>
</dbReference>
<keyword evidence="3 6" id="KW-0812">Transmembrane</keyword>
<evidence type="ECO:0000256" key="6">
    <source>
        <dbReference type="SAM" id="Phobius"/>
    </source>
</evidence>
<dbReference type="Pfam" id="PF09678">
    <property type="entry name" value="Caa3_CtaG"/>
    <property type="match status" value="1"/>
</dbReference>
<sequence>MSRATRLVLTGLGIGVLVMVAALEIGQGAPQPSPPGIPDPGSFVGWALPTATFLSRLCGVAVIGFLLAPVFLLPSTRDEAEGLSITSVHVAGRWAWGWAATSLAVFVLTVSDVFARPLTDLSPRLVSSLAFETSLGRALLVQAGVAVVLAVACRWTLGLRALALWLGVALAALLPVSLTGHSSSADSHDLATTSLFLHVVGISLWVGGLVALGWVAVRGSKRLPEAVQRYSTLALWAFGVVAASGVANASVRLVGWGDVFGTWYGRLVVGKVVALGILAGFGWAQRRRIIRQGTGFLRLMASEVMVMAATIGLAVALGRTPTPASEVVPTRAEELIGGSMPAAPSVSRFILGFEPTGVALAVVGLGFALYLKGLLVLRRRGDAWPVGRTVSWYVGLLVVAWAGFGGLGQYSHVLFSAHMVSHMMLSMVAPIFLVLGAPITLALRTLPGPRRPGEVSPRGMLTAVLHSRFVRLVTHPLVGPALFIGSLFGLYFTPVFGDLMDSHWGHAAMQLHFLGVGALYFYVLVGVDPSPRQLQPIVRFGLLLVTIPFHAFFSIAVMSSNTVIAGDYWRAIDRPYATDLLHDQYVGGSISWAMGEIPLLLVMGAIFVQWIRSDAREARRLDRAADRDEDAELAAYNARLRDLAEHGKRREP</sequence>
<name>A0A5C8NMU2_9ACTN</name>
<evidence type="ECO:0000256" key="1">
    <source>
        <dbReference type="ARBA" id="ARBA00004651"/>
    </source>
</evidence>
<evidence type="ECO:0000256" key="3">
    <source>
        <dbReference type="ARBA" id="ARBA00022692"/>
    </source>
</evidence>
<keyword evidence="5 6" id="KW-0472">Membrane</keyword>
<accession>A0A5C8NMU2</accession>
<feature type="transmembrane region" description="Helical" evidence="6">
    <location>
        <begin position="229"/>
        <end position="251"/>
    </location>
</feature>
<evidence type="ECO:0000313" key="9">
    <source>
        <dbReference type="Proteomes" id="UP000321571"/>
    </source>
</evidence>
<feature type="transmembrane region" description="Helical" evidence="6">
    <location>
        <begin position="94"/>
        <end position="115"/>
    </location>
</feature>
<evidence type="ECO:0000313" key="8">
    <source>
        <dbReference type="EMBL" id="TXL63049.1"/>
    </source>
</evidence>
<dbReference type="AlphaFoldDB" id="A0A5C8NMU2"/>
<feature type="transmembrane region" description="Helical" evidence="6">
    <location>
        <begin position="162"/>
        <end position="183"/>
    </location>
</feature>
<dbReference type="GO" id="GO:0006825">
    <property type="term" value="P:copper ion transport"/>
    <property type="evidence" value="ECO:0007669"/>
    <property type="project" value="InterPro"/>
</dbReference>
<dbReference type="Proteomes" id="UP000321571">
    <property type="component" value="Unassembled WGS sequence"/>
</dbReference>
<keyword evidence="9" id="KW-1185">Reference proteome</keyword>
<dbReference type="EMBL" id="VDUX01000001">
    <property type="protein sequence ID" value="TXL63049.1"/>
    <property type="molecule type" value="Genomic_DNA"/>
</dbReference>
<dbReference type="OrthoDB" id="5241646at2"/>
<feature type="domain" description="Copper resistance protein D" evidence="7">
    <location>
        <begin position="225"/>
        <end position="317"/>
    </location>
</feature>
<feature type="transmembrane region" description="Helical" evidence="6">
    <location>
        <begin position="590"/>
        <end position="611"/>
    </location>
</feature>
<dbReference type="InterPro" id="IPR032694">
    <property type="entry name" value="CopC/D"/>
</dbReference>
<organism evidence="8 9">
    <name type="scientific">Aeromicrobium terrae</name>
    <dbReference type="NCBI Taxonomy" id="2498846"/>
    <lineage>
        <taxon>Bacteria</taxon>
        <taxon>Bacillati</taxon>
        <taxon>Actinomycetota</taxon>
        <taxon>Actinomycetes</taxon>
        <taxon>Propionibacteriales</taxon>
        <taxon>Nocardioidaceae</taxon>
        <taxon>Aeromicrobium</taxon>
    </lineage>
</organism>
<evidence type="ECO:0000256" key="5">
    <source>
        <dbReference type="ARBA" id="ARBA00023136"/>
    </source>
</evidence>
<comment type="subcellular location">
    <subcellularLocation>
        <location evidence="1">Cell membrane</location>
        <topology evidence="1">Multi-pass membrane protein</topology>
    </subcellularLocation>
</comment>
<gene>
    <name evidence="8" type="ORF">FHP06_02115</name>
</gene>
<protein>
    <submittedName>
        <fullName evidence="8">Copper resistance protein CopD</fullName>
    </submittedName>
</protein>
<feature type="transmembrane region" description="Helical" evidence="6">
    <location>
        <begin position="195"/>
        <end position="217"/>
    </location>
</feature>
<proteinExistence type="predicted"/>
<evidence type="ECO:0000256" key="2">
    <source>
        <dbReference type="ARBA" id="ARBA00022475"/>
    </source>
</evidence>
<feature type="transmembrane region" description="Helical" evidence="6">
    <location>
        <begin position="504"/>
        <end position="525"/>
    </location>
</feature>
<feature type="transmembrane region" description="Helical" evidence="6">
    <location>
        <begin position="423"/>
        <end position="443"/>
    </location>
</feature>
<dbReference type="PANTHER" id="PTHR34820:SF4">
    <property type="entry name" value="INNER MEMBRANE PROTEIN YEBZ"/>
    <property type="match status" value="1"/>
</dbReference>
<feature type="transmembrane region" description="Helical" evidence="6">
    <location>
        <begin position="349"/>
        <end position="371"/>
    </location>
</feature>
<comment type="caution">
    <text evidence="8">The sequence shown here is derived from an EMBL/GenBank/DDBJ whole genome shotgun (WGS) entry which is preliminary data.</text>
</comment>
<dbReference type="GO" id="GO:0005886">
    <property type="term" value="C:plasma membrane"/>
    <property type="evidence" value="ECO:0007669"/>
    <property type="project" value="UniProtKB-SubCell"/>
</dbReference>
<feature type="transmembrane region" description="Helical" evidence="6">
    <location>
        <begin position="296"/>
        <end position="317"/>
    </location>
</feature>
<feature type="transmembrane region" description="Helical" evidence="6">
    <location>
        <begin position="46"/>
        <end position="73"/>
    </location>
</feature>
<feature type="transmembrane region" description="Helical" evidence="6">
    <location>
        <begin position="135"/>
        <end position="155"/>
    </location>
</feature>
<evidence type="ECO:0000256" key="4">
    <source>
        <dbReference type="ARBA" id="ARBA00022989"/>
    </source>
</evidence>
<evidence type="ECO:0000259" key="7">
    <source>
        <dbReference type="Pfam" id="PF05425"/>
    </source>
</evidence>
<dbReference type="InterPro" id="IPR019108">
    <property type="entry name" value="Caa3_assmbl_CtaG-rel"/>
</dbReference>
<feature type="transmembrane region" description="Helical" evidence="6">
    <location>
        <begin position="537"/>
        <end position="558"/>
    </location>
</feature>
<dbReference type="Pfam" id="PF05425">
    <property type="entry name" value="CopD"/>
    <property type="match status" value="1"/>
</dbReference>
<keyword evidence="2" id="KW-1003">Cell membrane</keyword>
<dbReference type="RefSeq" id="WP_147683308.1">
    <property type="nucleotide sequence ID" value="NZ_VDUX01000001.1"/>
</dbReference>
<feature type="transmembrane region" description="Helical" evidence="6">
    <location>
        <begin position="392"/>
        <end position="411"/>
    </location>
</feature>
<feature type="transmembrane region" description="Helical" evidence="6">
    <location>
        <begin position="263"/>
        <end position="284"/>
    </location>
</feature>
<dbReference type="InterPro" id="IPR008457">
    <property type="entry name" value="Cu-R_CopD_dom"/>
</dbReference>
<keyword evidence="4 6" id="KW-1133">Transmembrane helix</keyword>
<reference evidence="8 9" key="1">
    <citation type="submission" date="2019-06" db="EMBL/GenBank/DDBJ databases">
        <title>Aeromicrobium sp. nov., isolated from a maize field.</title>
        <authorList>
            <person name="Lin S.-Y."/>
            <person name="Tsai C.-F."/>
            <person name="Young C.-C."/>
        </authorList>
    </citation>
    <scope>NUCLEOTIDE SEQUENCE [LARGE SCALE GENOMIC DNA]</scope>
    <source>
        <strain evidence="8 9">CC-CFT486</strain>
    </source>
</reference>
<feature type="transmembrane region" description="Helical" evidence="6">
    <location>
        <begin position="469"/>
        <end position="492"/>
    </location>
</feature>